<dbReference type="RefSeq" id="WP_118929888.1">
    <property type="nucleotide sequence ID" value="NZ_QSKW01000005.1"/>
</dbReference>
<reference evidence="2 3" key="1">
    <citation type="submission" date="2018-08" db="EMBL/GenBank/DDBJ databases">
        <title>A genome reference for cultivated species of the human gut microbiota.</title>
        <authorList>
            <person name="Zou Y."/>
            <person name="Xue W."/>
            <person name="Luo G."/>
        </authorList>
    </citation>
    <scope>NUCLEOTIDE SEQUENCE [LARGE SCALE GENOMIC DNA]</scope>
    <source>
        <strain evidence="2 3">AM27-11</strain>
    </source>
</reference>
<dbReference type="EMBL" id="QSKW01000005">
    <property type="protein sequence ID" value="RHE99073.1"/>
    <property type="molecule type" value="Genomic_DNA"/>
</dbReference>
<dbReference type="InterPro" id="IPR001387">
    <property type="entry name" value="Cro/C1-type_HTH"/>
</dbReference>
<comment type="caution">
    <text evidence="2">The sequence shown here is derived from an EMBL/GenBank/DDBJ whole genome shotgun (WGS) entry which is preliminary data.</text>
</comment>
<name>A0A414LWN0_9FIRM</name>
<dbReference type="AlphaFoldDB" id="A0A414LWN0"/>
<dbReference type="SUPFAM" id="SSF47413">
    <property type="entry name" value="lambda repressor-like DNA-binding domains"/>
    <property type="match status" value="1"/>
</dbReference>
<dbReference type="GO" id="GO:0003677">
    <property type="term" value="F:DNA binding"/>
    <property type="evidence" value="ECO:0007669"/>
    <property type="project" value="InterPro"/>
</dbReference>
<dbReference type="PROSITE" id="PS50943">
    <property type="entry name" value="HTH_CROC1"/>
    <property type="match status" value="1"/>
</dbReference>
<dbReference type="Gene3D" id="1.10.260.40">
    <property type="entry name" value="lambda repressor-like DNA-binding domains"/>
    <property type="match status" value="1"/>
</dbReference>
<accession>A0A414LWN0</accession>
<evidence type="ECO:0000313" key="3">
    <source>
        <dbReference type="Proteomes" id="UP000286271"/>
    </source>
</evidence>
<evidence type="ECO:0000313" key="2">
    <source>
        <dbReference type="EMBL" id="RHE99073.1"/>
    </source>
</evidence>
<feature type="domain" description="HTH cro/C1-type" evidence="1">
    <location>
        <begin position="17"/>
        <end position="62"/>
    </location>
</feature>
<dbReference type="InterPro" id="IPR010982">
    <property type="entry name" value="Lambda_DNA-bd_dom_sf"/>
</dbReference>
<dbReference type="Pfam" id="PF01381">
    <property type="entry name" value="HTH_3"/>
    <property type="match status" value="1"/>
</dbReference>
<dbReference type="Proteomes" id="UP000286271">
    <property type="component" value="Unassembled WGS sequence"/>
</dbReference>
<sequence length="64" mass="6832">MKLNLKKVKLAMACKCLSSKGLAGKSGINYVTLIPYLNGKREPGTEALGKIAKALDVDPETLID</sequence>
<evidence type="ECO:0000259" key="1">
    <source>
        <dbReference type="PROSITE" id="PS50943"/>
    </source>
</evidence>
<organism evidence="2 3">
    <name type="scientific">Roseburia inulinivorans</name>
    <dbReference type="NCBI Taxonomy" id="360807"/>
    <lineage>
        <taxon>Bacteria</taxon>
        <taxon>Bacillati</taxon>
        <taxon>Bacillota</taxon>
        <taxon>Clostridia</taxon>
        <taxon>Lachnospirales</taxon>
        <taxon>Lachnospiraceae</taxon>
        <taxon>Roseburia</taxon>
    </lineage>
</organism>
<dbReference type="CDD" id="cd00093">
    <property type="entry name" value="HTH_XRE"/>
    <property type="match status" value="1"/>
</dbReference>
<proteinExistence type="predicted"/>
<gene>
    <name evidence="2" type="ORF">DW707_04930</name>
</gene>
<protein>
    <submittedName>
        <fullName evidence="2">XRE family transcriptional regulator</fullName>
    </submittedName>
</protein>